<dbReference type="OrthoDB" id="3724345at2759"/>
<dbReference type="EMBL" id="MTQA01000736">
    <property type="protein sequence ID" value="PNP52599.1"/>
    <property type="molecule type" value="Genomic_DNA"/>
</dbReference>
<name>A0A2K0U496_GIBNY</name>
<dbReference type="PANTHER" id="PTHR36922">
    <property type="entry name" value="BLL2446 PROTEIN"/>
    <property type="match status" value="1"/>
</dbReference>
<comment type="caution">
    <text evidence="1">The sequence shown here is derived from an EMBL/GenBank/DDBJ whole genome shotgun (WGS) entry which is preliminary data.</text>
</comment>
<dbReference type="InterPro" id="IPR018531">
    <property type="entry name" value="DUF1993"/>
</dbReference>
<dbReference type="AlphaFoldDB" id="A0A2K0U496"/>
<keyword evidence="2" id="KW-1185">Reference proteome</keyword>
<reference evidence="1 2" key="1">
    <citation type="submission" date="2017-06" db="EMBL/GenBank/DDBJ databases">
        <title>Genome of Fusarium nygamai isolate CS10214.</title>
        <authorList>
            <person name="Gardiner D.M."/>
            <person name="Obanor F."/>
            <person name="Kazan K."/>
        </authorList>
    </citation>
    <scope>NUCLEOTIDE SEQUENCE [LARGE SCALE GENOMIC DNA]</scope>
    <source>
        <strain evidence="1 2">CS10214</strain>
    </source>
</reference>
<evidence type="ECO:0000313" key="2">
    <source>
        <dbReference type="Proteomes" id="UP000236664"/>
    </source>
</evidence>
<gene>
    <name evidence="1" type="ORF">FNYG_15823</name>
</gene>
<dbReference type="Gene3D" id="1.20.120.450">
    <property type="entry name" value="dinb family like domain"/>
    <property type="match status" value="1"/>
</dbReference>
<dbReference type="InterPro" id="IPR034660">
    <property type="entry name" value="DinB/YfiT-like"/>
</dbReference>
<evidence type="ECO:0008006" key="3">
    <source>
        <dbReference type="Google" id="ProtNLM"/>
    </source>
</evidence>
<organism evidence="1 2">
    <name type="scientific">Gibberella nygamai</name>
    <name type="common">Bean root rot disease fungus</name>
    <name type="synonym">Fusarium nygamai</name>
    <dbReference type="NCBI Taxonomy" id="42673"/>
    <lineage>
        <taxon>Eukaryota</taxon>
        <taxon>Fungi</taxon>
        <taxon>Dikarya</taxon>
        <taxon>Ascomycota</taxon>
        <taxon>Pezizomycotina</taxon>
        <taxon>Sordariomycetes</taxon>
        <taxon>Hypocreomycetidae</taxon>
        <taxon>Hypocreales</taxon>
        <taxon>Nectriaceae</taxon>
        <taxon>Fusarium</taxon>
        <taxon>Fusarium fujikuroi species complex</taxon>
    </lineage>
</organism>
<dbReference type="Proteomes" id="UP000236664">
    <property type="component" value="Unassembled WGS sequence"/>
</dbReference>
<sequence>MEEQGTLRLISTSKLNLYDTAIVSVIGTLKSLSSILEKGESHLDAKDLPHSTLLEARIAPDMHALPYQVQVASNLAKFIAVRIADIPNEVWEDEEKTFAELQARIAKTIAFLQGVKRESFDDKESVEITVRGFKFTGLSYVTVYTLPNFYFHAVTIYNLLRMNGVQIGKRDWIQL</sequence>
<evidence type="ECO:0000313" key="1">
    <source>
        <dbReference type="EMBL" id="PNP52599.1"/>
    </source>
</evidence>
<accession>A0A2K0U496</accession>
<dbReference type="PANTHER" id="PTHR36922:SF1">
    <property type="entry name" value="DUF1993 DOMAIN-CONTAINING PROTEIN"/>
    <property type="match status" value="1"/>
</dbReference>
<dbReference type="STRING" id="42673.A0A2K0U496"/>
<protein>
    <recommendedName>
        <fullName evidence="3">DUF1993 domain-containing protein</fullName>
    </recommendedName>
</protein>
<proteinExistence type="predicted"/>
<dbReference type="SUPFAM" id="SSF109854">
    <property type="entry name" value="DinB/YfiT-like putative metalloenzymes"/>
    <property type="match status" value="1"/>
</dbReference>
<dbReference type="Pfam" id="PF09351">
    <property type="entry name" value="DUF1993"/>
    <property type="match status" value="1"/>
</dbReference>